<dbReference type="AlphaFoldDB" id="A0A4Y2G917"/>
<organism evidence="2 3">
    <name type="scientific">Araneus ventricosus</name>
    <name type="common">Orbweaver spider</name>
    <name type="synonym">Epeira ventricosa</name>
    <dbReference type="NCBI Taxonomy" id="182803"/>
    <lineage>
        <taxon>Eukaryota</taxon>
        <taxon>Metazoa</taxon>
        <taxon>Ecdysozoa</taxon>
        <taxon>Arthropoda</taxon>
        <taxon>Chelicerata</taxon>
        <taxon>Arachnida</taxon>
        <taxon>Araneae</taxon>
        <taxon>Araneomorphae</taxon>
        <taxon>Entelegynae</taxon>
        <taxon>Araneoidea</taxon>
        <taxon>Araneidae</taxon>
        <taxon>Araneus</taxon>
    </lineage>
</organism>
<feature type="non-terminal residue" evidence="2">
    <location>
        <position position="66"/>
    </location>
</feature>
<reference evidence="2 3" key="1">
    <citation type="journal article" date="2019" name="Sci. Rep.">
        <title>Orb-weaving spider Araneus ventricosus genome elucidates the spidroin gene catalogue.</title>
        <authorList>
            <person name="Kono N."/>
            <person name="Nakamura H."/>
            <person name="Ohtoshi R."/>
            <person name="Moran D.A.P."/>
            <person name="Shinohara A."/>
            <person name="Yoshida Y."/>
            <person name="Fujiwara M."/>
            <person name="Mori M."/>
            <person name="Tomita M."/>
            <person name="Arakawa K."/>
        </authorList>
    </citation>
    <scope>NUCLEOTIDE SEQUENCE [LARGE SCALE GENOMIC DNA]</scope>
</reference>
<evidence type="ECO:0000313" key="2">
    <source>
        <dbReference type="EMBL" id="GBM49861.1"/>
    </source>
</evidence>
<feature type="compositionally biased region" description="Polar residues" evidence="1">
    <location>
        <begin position="46"/>
        <end position="57"/>
    </location>
</feature>
<keyword evidence="3" id="KW-1185">Reference proteome</keyword>
<name>A0A4Y2G917_ARAVE</name>
<evidence type="ECO:0000313" key="3">
    <source>
        <dbReference type="Proteomes" id="UP000499080"/>
    </source>
</evidence>
<dbReference type="Proteomes" id="UP000499080">
    <property type="component" value="Unassembled WGS sequence"/>
</dbReference>
<gene>
    <name evidence="2" type="ORF">AVEN_140879_1</name>
</gene>
<proteinExistence type="predicted"/>
<dbReference type="EMBL" id="BGPR01253596">
    <property type="protein sequence ID" value="GBM49861.1"/>
    <property type="molecule type" value="Genomic_DNA"/>
</dbReference>
<accession>A0A4Y2G917</accession>
<comment type="caution">
    <text evidence="2">The sequence shown here is derived from an EMBL/GenBank/DDBJ whole genome shotgun (WGS) entry which is preliminary data.</text>
</comment>
<sequence length="66" mass="7186">MSECGFDDLSGCFKLDIHENTVPHYLDSLAKEGSNFKPIHVGGSFTGRTSPTANLQALRSHRVTPP</sequence>
<protein>
    <submittedName>
        <fullName evidence="2">Uncharacterized protein</fullName>
    </submittedName>
</protein>
<evidence type="ECO:0000256" key="1">
    <source>
        <dbReference type="SAM" id="MobiDB-lite"/>
    </source>
</evidence>
<feature type="region of interest" description="Disordered" evidence="1">
    <location>
        <begin position="42"/>
        <end position="66"/>
    </location>
</feature>